<keyword evidence="2" id="KW-0378">Hydrolase</keyword>
<evidence type="ECO:0000256" key="5">
    <source>
        <dbReference type="ARBA" id="ARBA00048336"/>
    </source>
</evidence>
<comment type="catalytic activity">
    <reaction evidence="6">
        <text>O-phospho-L-tyrosyl-[protein] + H2O = L-tyrosyl-[protein] + phosphate</text>
        <dbReference type="Rhea" id="RHEA:10684"/>
        <dbReference type="Rhea" id="RHEA-COMP:10136"/>
        <dbReference type="Rhea" id="RHEA-COMP:20101"/>
        <dbReference type="ChEBI" id="CHEBI:15377"/>
        <dbReference type="ChEBI" id="CHEBI:43474"/>
        <dbReference type="ChEBI" id="CHEBI:46858"/>
        <dbReference type="ChEBI" id="CHEBI:61978"/>
        <dbReference type="EC" id="3.1.3.48"/>
    </reaction>
</comment>
<dbReference type="GO" id="GO:0007165">
    <property type="term" value="P:signal transduction"/>
    <property type="evidence" value="ECO:0007669"/>
    <property type="project" value="TreeGrafter"/>
</dbReference>
<evidence type="ECO:0000256" key="4">
    <source>
        <dbReference type="ARBA" id="ARBA00047761"/>
    </source>
</evidence>
<dbReference type="AlphaFoldDB" id="A0A8B9PWV3"/>
<dbReference type="Gene3D" id="3.90.190.10">
    <property type="entry name" value="Protein tyrosine phosphatase superfamily"/>
    <property type="match status" value="1"/>
</dbReference>
<dbReference type="InterPro" id="IPR000387">
    <property type="entry name" value="Tyr_Pase_dom"/>
</dbReference>
<protein>
    <recommendedName>
        <fullName evidence="11">Dual specificity protein phosphatase 15</fullName>
    </recommendedName>
</protein>
<evidence type="ECO:0000259" key="7">
    <source>
        <dbReference type="PROSITE" id="PS50054"/>
    </source>
</evidence>
<dbReference type="GO" id="GO:0004722">
    <property type="term" value="F:protein serine/threonine phosphatase activity"/>
    <property type="evidence" value="ECO:0007669"/>
    <property type="project" value="UniProtKB-EC"/>
</dbReference>
<accession>A0A8B9PWV3</accession>
<dbReference type="InterPro" id="IPR029021">
    <property type="entry name" value="Prot-tyrosine_phosphatase-like"/>
</dbReference>
<dbReference type="InterPro" id="IPR016130">
    <property type="entry name" value="Tyr_Pase_AS"/>
</dbReference>
<sequence length="187" mass="20649">MLSRRGGGAHASLPLADAEDREKLLRNGVTHILAVHDNAKPVLEVSGLARRLGPRLTLPLSPSRMQHFKECIEFIHECRLRGGGCLVHCLAGVSRSTTVLVAYLMTVTELGWERCLAATKATRSYVSPNFGFRRQLQQYEATLLQEVGRAPARENESALALLSLSCALRRGSVGIHVQKNWLWTSSH</sequence>
<proteinExistence type="inferred from homology"/>
<dbReference type="InterPro" id="IPR000340">
    <property type="entry name" value="Dual-sp_phosphatase_cat-dom"/>
</dbReference>
<keyword evidence="3" id="KW-0904">Protein phosphatase</keyword>
<dbReference type="PROSITE" id="PS00383">
    <property type="entry name" value="TYR_PHOSPHATASE_1"/>
    <property type="match status" value="1"/>
</dbReference>
<keyword evidence="10" id="KW-1185">Reference proteome</keyword>
<dbReference type="PROSITE" id="PS50054">
    <property type="entry name" value="TYR_PHOSPHATASE_DUAL"/>
    <property type="match status" value="1"/>
</dbReference>
<dbReference type="PROSITE" id="PS50056">
    <property type="entry name" value="TYR_PHOSPHATASE_2"/>
    <property type="match status" value="1"/>
</dbReference>
<dbReference type="Pfam" id="PF00782">
    <property type="entry name" value="DSPc"/>
    <property type="match status" value="1"/>
</dbReference>
<dbReference type="SMART" id="SM00195">
    <property type="entry name" value="DSPc"/>
    <property type="match status" value="1"/>
</dbReference>
<evidence type="ECO:0000313" key="9">
    <source>
        <dbReference type="Ensembl" id="ENSAOWP00000017845.1"/>
    </source>
</evidence>
<dbReference type="GO" id="GO:0004725">
    <property type="term" value="F:protein tyrosine phosphatase activity"/>
    <property type="evidence" value="ECO:0007669"/>
    <property type="project" value="UniProtKB-EC"/>
</dbReference>
<organism evidence="9 10">
    <name type="scientific">Apteryx owenii</name>
    <name type="common">Little spotted kiwi</name>
    <dbReference type="NCBI Taxonomy" id="8824"/>
    <lineage>
        <taxon>Eukaryota</taxon>
        <taxon>Metazoa</taxon>
        <taxon>Chordata</taxon>
        <taxon>Craniata</taxon>
        <taxon>Vertebrata</taxon>
        <taxon>Euteleostomi</taxon>
        <taxon>Archelosauria</taxon>
        <taxon>Archosauria</taxon>
        <taxon>Dinosauria</taxon>
        <taxon>Saurischia</taxon>
        <taxon>Theropoda</taxon>
        <taxon>Coelurosauria</taxon>
        <taxon>Aves</taxon>
        <taxon>Palaeognathae</taxon>
        <taxon>Apterygiformes</taxon>
        <taxon>Apterygidae</taxon>
        <taxon>Apteryx</taxon>
    </lineage>
</organism>
<evidence type="ECO:0008006" key="11">
    <source>
        <dbReference type="Google" id="ProtNLM"/>
    </source>
</evidence>
<evidence type="ECO:0000313" key="10">
    <source>
        <dbReference type="Proteomes" id="UP000694424"/>
    </source>
</evidence>
<evidence type="ECO:0000259" key="8">
    <source>
        <dbReference type="PROSITE" id="PS50056"/>
    </source>
</evidence>
<dbReference type="PANTHER" id="PTHR45948:SF1">
    <property type="entry name" value="TYROSINE-PROTEIN PHOSPHATASE DOMAIN-CONTAINING PROTEIN"/>
    <property type="match status" value="1"/>
</dbReference>
<dbReference type="GO" id="GO:0005829">
    <property type="term" value="C:cytosol"/>
    <property type="evidence" value="ECO:0007669"/>
    <property type="project" value="TreeGrafter"/>
</dbReference>
<reference evidence="9" key="1">
    <citation type="submission" date="2025-08" db="UniProtKB">
        <authorList>
            <consortium name="Ensembl"/>
        </authorList>
    </citation>
    <scope>IDENTIFICATION</scope>
</reference>
<evidence type="ECO:0000256" key="2">
    <source>
        <dbReference type="ARBA" id="ARBA00022801"/>
    </source>
</evidence>
<dbReference type="PANTHER" id="PTHR45948">
    <property type="entry name" value="DUAL SPECIFICITY PROTEIN PHOSPHATASE DDB_G0269404-RELATED"/>
    <property type="match status" value="1"/>
</dbReference>
<feature type="domain" description="Tyrosine-protein phosphatase" evidence="7">
    <location>
        <begin position="1"/>
        <end position="145"/>
    </location>
</feature>
<feature type="domain" description="Tyrosine specific protein phosphatases" evidence="8">
    <location>
        <begin position="66"/>
        <end position="140"/>
    </location>
</feature>
<evidence type="ECO:0000256" key="3">
    <source>
        <dbReference type="ARBA" id="ARBA00022912"/>
    </source>
</evidence>
<dbReference type="SUPFAM" id="SSF52799">
    <property type="entry name" value="(Phosphotyrosine protein) phosphatases II"/>
    <property type="match status" value="1"/>
</dbReference>
<comment type="catalytic activity">
    <reaction evidence="5">
        <text>O-phospho-L-threonyl-[protein] + H2O = L-threonyl-[protein] + phosphate</text>
        <dbReference type="Rhea" id="RHEA:47004"/>
        <dbReference type="Rhea" id="RHEA-COMP:11060"/>
        <dbReference type="Rhea" id="RHEA-COMP:11605"/>
        <dbReference type="ChEBI" id="CHEBI:15377"/>
        <dbReference type="ChEBI" id="CHEBI:30013"/>
        <dbReference type="ChEBI" id="CHEBI:43474"/>
        <dbReference type="ChEBI" id="CHEBI:61977"/>
        <dbReference type="EC" id="3.1.3.16"/>
    </reaction>
</comment>
<dbReference type="InterPro" id="IPR020422">
    <property type="entry name" value="TYR_PHOSPHATASE_DUAL_dom"/>
</dbReference>
<reference evidence="9" key="2">
    <citation type="submission" date="2025-09" db="UniProtKB">
        <authorList>
            <consortium name="Ensembl"/>
        </authorList>
    </citation>
    <scope>IDENTIFICATION</scope>
</reference>
<evidence type="ECO:0000256" key="1">
    <source>
        <dbReference type="ARBA" id="ARBA00008601"/>
    </source>
</evidence>
<comment type="catalytic activity">
    <reaction evidence="4">
        <text>O-phospho-L-seryl-[protein] + H2O = L-seryl-[protein] + phosphate</text>
        <dbReference type="Rhea" id="RHEA:20629"/>
        <dbReference type="Rhea" id="RHEA-COMP:9863"/>
        <dbReference type="Rhea" id="RHEA-COMP:11604"/>
        <dbReference type="ChEBI" id="CHEBI:15377"/>
        <dbReference type="ChEBI" id="CHEBI:29999"/>
        <dbReference type="ChEBI" id="CHEBI:43474"/>
        <dbReference type="ChEBI" id="CHEBI:83421"/>
        <dbReference type="EC" id="3.1.3.16"/>
    </reaction>
</comment>
<dbReference type="Proteomes" id="UP000694424">
    <property type="component" value="Unplaced"/>
</dbReference>
<comment type="similarity">
    <text evidence="1">Belongs to the protein-tyrosine phosphatase family. Non-receptor class dual specificity subfamily.</text>
</comment>
<name>A0A8B9PWV3_APTOW</name>
<evidence type="ECO:0000256" key="6">
    <source>
        <dbReference type="ARBA" id="ARBA00051722"/>
    </source>
</evidence>
<dbReference type="Ensembl" id="ENSAOWT00000020241.1">
    <property type="protein sequence ID" value="ENSAOWP00000017845.1"/>
    <property type="gene ID" value="ENSAOWG00000012172.1"/>
</dbReference>